<dbReference type="InterPro" id="IPR002509">
    <property type="entry name" value="NODB_dom"/>
</dbReference>
<keyword evidence="2" id="KW-0732">Signal</keyword>
<gene>
    <name evidence="4" type="ordered locus">Terro_1256</name>
</gene>
<keyword evidence="4" id="KW-0378">Hydrolase</keyword>
<dbReference type="Proteomes" id="UP000006056">
    <property type="component" value="Chromosome"/>
</dbReference>
<evidence type="ECO:0000313" key="5">
    <source>
        <dbReference type="Proteomes" id="UP000006056"/>
    </source>
</evidence>
<dbReference type="OrthoDB" id="9814639at2"/>
<dbReference type="eggNOG" id="COG0726">
    <property type="taxonomic scope" value="Bacteria"/>
</dbReference>
<dbReference type="KEGG" id="trs:Terro_1256"/>
<dbReference type="EMBL" id="CP003379">
    <property type="protein sequence ID" value="AFL87566.1"/>
    <property type="molecule type" value="Genomic_DNA"/>
</dbReference>
<reference evidence="4 5" key="1">
    <citation type="submission" date="2012-06" db="EMBL/GenBank/DDBJ databases">
        <title>Complete genome of Terriglobus roseus DSM 18391.</title>
        <authorList>
            <consortium name="US DOE Joint Genome Institute (JGI-PGF)"/>
            <person name="Lucas S."/>
            <person name="Copeland A."/>
            <person name="Lapidus A."/>
            <person name="Glavina del Rio T."/>
            <person name="Dalin E."/>
            <person name="Tice H."/>
            <person name="Bruce D."/>
            <person name="Goodwin L."/>
            <person name="Pitluck S."/>
            <person name="Peters L."/>
            <person name="Mikhailova N."/>
            <person name="Munk A.C.C."/>
            <person name="Kyrpides N."/>
            <person name="Mavromatis K."/>
            <person name="Ivanova N."/>
            <person name="Brettin T."/>
            <person name="Detter J.C."/>
            <person name="Han C."/>
            <person name="Larimer F."/>
            <person name="Land M."/>
            <person name="Hauser L."/>
            <person name="Markowitz V."/>
            <person name="Cheng J.-F."/>
            <person name="Hugenholtz P."/>
            <person name="Woyke T."/>
            <person name="Wu D."/>
            <person name="Brambilla E."/>
            <person name="Klenk H.-P."/>
            <person name="Eisen J.A."/>
        </authorList>
    </citation>
    <scope>NUCLEOTIDE SEQUENCE [LARGE SCALE GENOMIC DNA]</scope>
    <source>
        <strain evidence="5">DSM 18391 / NRRL B-41598 / KBS 63</strain>
    </source>
</reference>
<dbReference type="AlphaFoldDB" id="I3ZE98"/>
<dbReference type="RefSeq" id="WP_014785135.1">
    <property type="nucleotide sequence ID" value="NC_018014.1"/>
</dbReference>
<feature type="domain" description="NodB homology" evidence="3">
    <location>
        <begin position="55"/>
        <end position="260"/>
    </location>
</feature>
<keyword evidence="4" id="KW-0326">Glycosidase</keyword>
<dbReference type="SUPFAM" id="SSF88713">
    <property type="entry name" value="Glycoside hydrolase/deacetylase"/>
    <property type="match status" value="1"/>
</dbReference>
<dbReference type="GO" id="GO:0045493">
    <property type="term" value="P:xylan catabolic process"/>
    <property type="evidence" value="ECO:0007669"/>
    <property type="project" value="UniProtKB-KW"/>
</dbReference>
<organism evidence="4 5">
    <name type="scientific">Terriglobus roseus (strain DSM 18391 / NRRL B-41598 / KBS 63)</name>
    <dbReference type="NCBI Taxonomy" id="926566"/>
    <lineage>
        <taxon>Bacteria</taxon>
        <taxon>Pseudomonadati</taxon>
        <taxon>Acidobacteriota</taxon>
        <taxon>Terriglobia</taxon>
        <taxon>Terriglobales</taxon>
        <taxon>Acidobacteriaceae</taxon>
        <taxon>Terriglobus</taxon>
    </lineage>
</organism>
<dbReference type="CDD" id="cd10918">
    <property type="entry name" value="CE4_NodB_like_5s_6s"/>
    <property type="match status" value="1"/>
</dbReference>
<dbReference type="Pfam" id="PF01522">
    <property type="entry name" value="Polysacc_deac_1"/>
    <property type="match status" value="1"/>
</dbReference>
<proteinExistence type="predicted"/>
<evidence type="ECO:0000256" key="1">
    <source>
        <dbReference type="ARBA" id="ARBA00004613"/>
    </source>
</evidence>
<dbReference type="PROSITE" id="PS51677">
    <property type="entry name" value="NODB"/>
    <property type="match status" value="1"/>
</dbReference>
<accession>I3ZE98</accession>
<sequence>MTQLTDNDLMATSKIQVFAYHEICSVPSRDIYTLSPEMFFQHLATISKTAEQSRSPAVITFDDGHCSNIRWAAPILGAFSLKANFFVTTNWIASKHDHMDWNDVRSLVAAGHAVGSHTASHSFLPQCSPSRMQEELLGSRRTLEDHIGQHVRTISLPGGRCNEAVLRACAIAGYEVVYTSQPGYYRPPAQVPGLTMPAVIGRFAVRAHTTLRTIAGYAEANRTTVHLLQANYRVRDAMKAVVGDAVYQRFWSHLFRATTN</sequence>
<keyword evidence="4" id="KW-0624">Polysaccharide degradation</keyword>
<dbReference type="PANTHER" id="PTHR34216:SF3">
    <property type="entry name" value="POLY-BETA-1,6-N-ACETYL-D-GLUCOSAMINE N-DEACETYLASE"/>
    <property type="match status" value="1"/>
</dbReference>
<dbReference type="InterPro" id="IPR051398">
    <property type="entry name" value="Polysacch_Deacetylase"/>
</dbReference>
<evidence type="ECO:0000313" key="4">
    <source>
        <dbReference type="EMBL" id="AFL87566.1"/>
    </source>
</evidence>
<dbReference type="Gene3D" id="3.20.20.370">
    <property type="entry name" value="Glycoside hydrolase/deacetylase"/>
    <property type="match status" value="1"/>
</dbReference>
<dbReference type="InterPro" id="IPR011330">
    <property type="entry name" value="Glyco_hydro/deAcase_b/a-brl"/>
</dbReference>
<comment type="subcellular location">
    <subcellularLocation>
        <location evidence="1">Secreted</location>
    </subcellularLocation>
</comment>
<name>I3ZE98_TERRK</name>
<keyword evidence="5" id="KW-1185">Reference proteome</keyword>
<dbReference type="HOGENOM" id="CLU_1068591_0_0_0"/>
<evidence type="ECO:0000256" key="2">
    <source>
        <dbReference type="ARBA" id="ARBA00022729"/>
    </source>
</evidence>
<keyword evidence="4" id="KW-0119">Carbohydrate metabolism</keyword>
<dbReference type="GO" id="GO:0005576">
    <property type="term" value="C:extracellular region"/>
    <property type="evidence" value="ECO:0007669"/>
    <property type="project" value="UniProtKB-SubCell"/>
</dbReference>
<dbReference type="GO" id="GO:0016798">
    <property type="term" value="F:hydrolase activity, acting on glycosyl bonds"/>
    <property type="evidence" value="ECO:0007669"/>
    <property type="project" value="UniProtKB-KW"/>
</dbReference>
<dbReference type="STRING" id="926566.Terro_1256"/>
<evidence type="ECO:0000259" key="3">
    <source>
        <dbReference type="PROSITE" id="PS51677"/>
    </source>
</evidence>
<dbReference type="PANTHER" id="PTHR34216">
    <property type="match status" value="1"/>
</dbReference>
<dbReference type="GO" id="GO:0016810">
    <property type="term" value="F:hydrolase activity, acting on carbon-nitrogen (but not peptide) bonds"/>
    <property type="evidence" value="ECO:0007669"/>
    <property type="project" value="InterPro"/>
</dbReference>
<protein>
    <submittedName>
        <fullName evidence="4">Putative xylanase/chitin deacetylase</fullName>
    </submittedName>
</protein>
<keyword evidence="4" id="KW-0858">Xylan degradation</keyword>